<evidence type="ECO:0000313" key="5">
    <source>
        <dbReference type="EMBL" id="GFY25416.1"/>
    </source>
</evidence>
<dbReference type="Gene3D" id="3.30.420.10">
    <property type="entry name" value="Ribonuclease H-like superfamily/Ribonuclease H"/>
    <property type="match status" value="1"/>
</dbReference>
<organism evidence="5 6">
    <name type="scientific">Trichonephila clavipes</name>
    <name type="common">Golden silk orbweaver</name>
    <name type="synonym">Nephila clavipes</name>
    <dbReference type="NCBI Taxonomy" id="2585209"/>
    <lineage>
        <taxon>Eukaryota</taxon>
        <taxon>Metazoa</taxon>
        <taxon>Ecdysozoa</taxon>
        <taxon>Arthropoda</taxon>
        <taxon>Chelicerata</taxon>
        <taxon>Arachnida</taxon>
        <taxon>Araneae</taxon>
        <taxon>Araneomorphae</taxon>
        <taxon>Entelegynae</taxon>
        <taxon>Araneoidea</taxon>
        <taxon>Nephilidae</taxon>
        <taxon>Trichonephila</taxon>
    </lineage>
</organism>
<protein>
    <submittedName>
        <fullName evidence="5">Transposable element Tcb1 transposase</fullName>
    </submittedName>
</protein>
<sequence length="538" mass="62007">MIAFIRALKVLTRVDSCCFKSKFYRKDLIDELKIFGMSSRHHIEDFMRGRIIGKIEEGRKITDVAREFDIAHSVVSRLWKSFKTTGMCSRRHGGGRVRSTTPAEDRYIVLSAKRNRRTTAQQVANQFLAASGRQISRKTVARRLRGGGLYARRPVVCVPLTRQHRTARLQWCREHHNWTEQDWACVLFLDECRFSMSSDCRRQLIWRESGTAYSPENIQEKDRYPTCSIMVWAGIMINGRTRLHVVANGTMTGQRYIDGVLLPHVRLFRGAVGDKFVFMVDNAACHRTLAVQDCLDNEGIQRLVWPARSPDLNPNENVWDALGRQIAGRNYSPTNKNTLIRALTAEWDKLPQHLLDNVVQNGTVESTDTIVKLKTKIENSSTFESDPDFVKTLIQNCIDERVSRNEREVTLGKQKIELAKLQLAQLEKEVELQTVKNKALSLNPAAKVEEKQFETLNKETATHIGIREAEDWFRPIDLAKECDIYISSRSGSHKEIPITYGYTQDPFKNRSQNFKTKIKENYPQYLERENKNCYMCGD</sequence>
<feature type="coiled-coil region" evidence="2">
    <location>
        <begin position="409"/>
        <end position="443"/>
    </location>
</feature>
<proteinExistence type="predicted"/>
<dbReference type="Pfam" id="PF13358">
    <property type="entry name" value="DDE_3"/>
    <property type="match status" value="1"/>
</dbReference>
<dbReference type="SUPFAM" id="SSF46689">
    <property type="entry name" value="Homeodomain-like"/>
    <property type="match status" value="1"/>
</dbReference>
<accession>A0A8X6VZX4</accession>
<gene>
    <name evidence="5" type="ORF">TNCV_2485361</name>
</gene>
<comment type="subcellular location">
    <subcellularLocation>
        <location evidence="1">Nucleus</location>
    </subcellularLocation>
</comment>
<dbReference type="Proteomes" id="UP000887159">
    <property type="component" value="Unassembled WGS sequence"/>
</dbReference>
<dbReference type="PANTHER" id="PTHR46068">
    <property type="entry name" value="PROTEIN CBG27172"/>
    <property type="match status" value="1"/>
</dbReference>
<dbReference type="GO" id="GO:0015074">
    <property type="term" value="P:DNA integration"/>
    <property type="evidence" value="ECO:0007669"/>
    <property type="project" value="InterPro"/>
</dbReference>
<evidence type="ECO:0000256" key="2">
    <source>
        <dbReference type="SAM" id="Coils"/>
    </source>
</evidence>
<dbReference type="InterPro" id="IPR009057">
    <property type="entry name" value="Homeodomain-like_sf"/>
</dbReference>
<reference evidence="5" key="1">
    <citation type="submission" date="2020-08" db="EMBL/GenBank/DDBJ databases">
        <title>Multicomponent nature underlies the extraordinary mechanical properties of spider dragline silk.</title>
        <authorList>
            <person name="Kono N."/>
            <person name="Nakamura H."/>
            <person name="Mori M."/>
            <person name="Yoshida Y."/>
            <person name="Ohtoshi R."/>
            <person name="Malay A.D."/>
            <person name="Moran D.A.P."/>
            <person name="Tomita M."/>
            <person name="Numata K."/>
            <person name="Arakawa K."/>
        </authorList>
    </citation>
    <scope>NUCLEOTIDE SEQUENCE</scope>
</reference>
<dbReference type="InterPro" id="IPR036397">
    <property type="entry name" value="RNaseH_sf"/>
</dbReference>
<name>A0A8X6VZX4_TRICX</name>
<dbReference type="GO" id="GO:0006313">
    <property type="term" value="P:DNA transposition"/>
    <property type="evidence" value="ECO:0007669"/>
    <property type="project" value="InterPro"/>
</dbReference>
<dbReference type="Pfam" id="PF01498">
    <property type="entry name" value="HTH_Tnp_Tc3_2"/>
    <property type="match status" value="1"/>
</dbReference>
<keyword evidence="2" id="KW-0175">Coiled coil</keyword>
<keyword evidence="6" id="KW-1185">Reference proteome</keyword>
<evidence type="ECO:0000313" key="6">
    <source>
        <dbReference type="Proteomes" id="UP000887159"/>
    </source>
</evidence>
<dbReference type="GO" id="GO:0005634">
    <property type="term" value="C:nucleus"/>
    <property type="evidence" value="ECO:0007669"/>
    <property type="project" value="UniProtKB-SubCell"/>
</dbReference>
<feature type="domain" description="Transposase Tc1-like" evidence="3">
    <location>
        <begin position="105"/>
        <end position="177"/>
    </location>
</feature>
<dbReference type="EMBL" id="BMAU01021371">
    <property type="protein sequence ID" value="GFY25416.1"/>
    <property type="molecule type" value="Genomic_DNA"/>
</dbReference>
<evidence type="ECO:0000256" key="1">
    <source>
        <dbReference type="ARBA" id="ARBA00004123"/>
    </source>
</evidence>
<dbReference type="AlphaFoldDB" id="A0A8X6VZX4"/>
<dbReference type="PANTHER" id="PTHR46068:SF1">
    <property type="entry name" value="TRANSPOSASE IS30-LIKE HTH DOMAIN-CONTAINING PROTEIN"/>
    <property type="match status" value="1"/>
</dbReference>
<evidence type="ECO:0000259" key="3">
    <source>
        <dbReference type="Pfam" id="PF01498"/>
    </source>
</evidence>
<comment type="caution">
    <text evidence="5">The sequence shown here is derived from an EMBL/GenBank/DDBJ whole genome shotgun (WGS) entry which is preliminary data.</text>
</comment>
<feature type="domain" description="Tc1-like transposase DDE" evidence="4">
    <location>
        <begin position="186"/>
        <end position="334"/>
    </location>
</feature>
<dbReference type="InterPro" id="IPR038717">
    <property type="entry name" value="Tc1-like_DDE_dom"/>
</dbReference>
<dbReference type="GO" id="GO:0003677">
    <property type="term" value="F:DNA binding"/>
    <property type="evidence" value="ECO:0007669"/>
    <property type="project" value="InterPro"/>
</dbReference>
<evidence type="ECO:0000259" key="4">
    <source>
        <dbReference type="Pfam" id="PF13358"/>
    </source>
</evidence>
<dbReference type="InterPro" id="IPR002492">
    <property type="entry name" value="Transposase_Tc1-like"/>
</dbReference>